<dbReference type="Proteomes" id="UP000092462">
    <property type="component" value="Unassembled WGS sequence"/>
</dbReference>
<dbReference type="VEuPathDB" id="VectorBase:PPAI006243"/>
<keyword evidence="2" id="KW-0336">GPI-anchor</keyword>
<dbReference type="PANTHER" id="PTHR33562">
    <property type="entry name" value="ATILLA, ISOFORM B-RELATED-RELATED"/>
    <property type="match status" value="1"/>
</dbReference>
<dbReference type="GO" id="GO:0098552">
    <property type="term" value="C:side of membrane"/>
    <property type="evidence" value="ECO:0007669"/>
    <property type="project" value="UniProtKB-KW"/>
</dbReference>
<keyword evidence="3" id="KW-0812">Transmembrane</keyword>
<keyword evidence="6" id="KW-0472">Membrane</keyword>
<evidence type="ECO:0000313" key="9">
    <source>
        <dbReference type="EnsemblMetazoa" id="PPAI006243-PA"/>
    </source>
</evidence>
<evidence type="ECO:0000313" key="10">
    <source>
        <dbReference type="Proteomes" id="UP000092462"/>
    </source>
</evidence>
<dbReference type="GO" id="GO:0030431">
    <property type="term" value="P:sleep"/>
    <property type="evidence" value="ECO:0007669"/>
    <property type="project" value="InterPro"/>
</dbReference>
<protein>
    <submittedName>
        <fullName evidence="9">Protein quiver</fullName>
    </submittedName>
</protein>
<evidence type="ECO:0000256" key="8">
    <source>
        <dbReference type="ARBA" id="ARBA00023288"/>
    </source>
</evidence>
<keyword evidence="10" id="KW-1185">Reference proteome</keyword>
<keyword evidence="4" id="KW-0732">Signal</keyword>
<dbReference type="EMBL" id="AJVK01000898">
    <property type="status" value="NOT_ANNOTATED_CDS"/>
    <property type="molecule type" value="Genomic_DNA"/>
</dbReference>
<evidence type="ECO:0000256" key="3">
    <source>
        <dbReference type="ARBA" id="ARBA00022692"/>
    </source>
</evidence>
<evidence type="ECO:0000256" key="7">
    <source>
        <dbReference type="ARBA" id="ARBA00023180"/>
    </source>
</evidence>
<keyword evidence="5" id="KW-1133">Transmembrane helix</keyword>
<dbReference type="InterPro" id="IPR050975">
    <property type="entry name" value="Sleep_regulator"/>
</dbReference>
<keyword evidence="8" id="KW-0449">Lipoprotein</keyword>
<keyword evidence="7" id="KW-0325">Glycoprotein</keyword>
<dbReference type="Pfam" id="PF17064">
    <property type="entry name" value="QVR"/>
    <property type="match status" value="1"/>
</dbReference>
<dbReference type="InterPro" id="IPR031424">
    <property type="entry name" value="QVR-like"/>
</dbReference>
<accession>A0A1B0EXB4</accession>
<reference evidence="9" key="1">
    <citation type="submission" date="2022-08" db="UniProtKB">
        <authorList>
            <consortium name="EnsemblMetazoa"/>
        </authorList>
    </citation>
    <scope>IDENTIFICATION</scope>
    <source>
        <strain evidence="9">Israel</strain>
    </source>
</reference>
<evidence type="ECO:0000256" key="1">
    <source>
        <dbReference type="ARBA" id="ARBA00004589"/>
    </source>
</evidence>
<comment type="subcellular location">
    <subcellularLocation>
        <location evidence="1">Membrane</location>
        <topology evidence="1">Lipid-anchor</topology>
        <topology evidence="1">GPI-anchor</topology>
    </subcellularLocation>
</comment>
<name>A0A1B0EXB4_PHLPP</name>
<evidence type="ECO:0000256" key="5">
    <source>
        <dbReference type="ARBA" id="ARBA00022989"/>
    </source>
</evidence>
<dbReference type="VEuPathDB" id="VectorBase:PPAPM1_000566"/>
<proteinExistence type="predicted"/>
<dbReference type="GO" id="GO:0032222">
    <property type="term" value="P:regulation of synaptic transmission, cholinergic"/>
    <property type="evidence" value="ECO:0007669"/>
    <property type="project" value="InterPro"/>
</dbReference>
<evidence type="ECO:0000256" key="6">
    <source>
        <dbReference type="ARBA" id="ARBA00023136"/>
    </source>
</evidence>
<evidence type="ECO:0000256" key="2">
    <source>
        <dbReference type="ARBA" id="ARBA00022622"/>
    </source>
</evidence>
<dbReference type="EnsemblMetazoa" id="PPAI006243-RA">
    <property type="protein sequence ID" value="PPAI006243-PA"/>
    <property type="gene ID" value="PPAI006243"/>
</dbReference>
<dbReference type="AlphaFoldDB" id="A0A1B0EXB4"/>
<organism evidence="9 10">
    <name type="scientific">Phlebotomus papatasi</name>
    <name type="common">Sandfly</name>
    <dbReference type="NCBI Taxonomy" id="29031"/>
    <lineage>
        <taxon>Eukaryota</taxon>
        <taxon>Metazoa</taxon>
        <taxon>Ecdysozoa</taxon>
        <taxon>Arthropoda</taxon>
        <taxon>Hexapoda</taxon>
        <taxon>Insecta</taxon>
        <taxon>Pterygota</taxon>
        <taxon>Neoptera</taxon>
        <taxon>Endopterygota</taxon>
        <taxon>Diptera</taxon>
        <taxon>Nematocera</taxon>
        <taxon>Psychodoidea</taxon>
        <taxon>Psychodidae</taxon>
        <taxon>Phlebotomus</taxon>
        <taxon>Phlebotomus</taxon>
    </lineage>
</organism>
<evidence type="ECO:0000256" key="4">
    <source>
        <dbReference type="ARBA" id="ARBA00022729"/>
    </source>
</evidence>
<sequence length="129" mass="13992">MGRILLFTVLIIISISQVISIECYACDSLENSACGDPININKIDVQDCDSFDKSTKCGKAILHVNGTSGTLRGCAHKQMNCDSLVVPDGYKMEHCSFCYSDLCNTSVTLSGGLLSLFPVIISIFVINKF</sequence>